<dbReference type="RefSeq" id="XP_064674330.1">
    <property type="nucleotide sequence ID" value="XM_064809076.1"/>
</dbReference>
<evidence type="ECO:0000313" key="2">
    <source>
        <dbReference type="Proteomes" id="UP001302812"/>
    </source>
</evidence>
<proteinExistence type="predicted"/>
<name>A0AAN6TLR5_9PEZI</name>
<keyword evidence="2" id="KW-1185">Reference proteome</keyword>
<comment type="caution">
    <text evidence="1">The sequence shown here is derived from an EMBL/GenBank/DDBJ whole genome shotgun (WGS) entry which is preliminary data.</text>
</comment>
<gene>
    <name evidence="1" type="ORF">N656DRAFT_271667</name>
</gene>
<protein>
    <submittedName>
        <fullName evidence="1">Uncharacterized protein</fullName>
    </submittedName>
</protein>
<reference evidence="1" key="1">
    <citation type="journal article" date="2023" name="Mol. Phylogenet. Evol.">
        <title>Genome-scale phylogeny and comparative genomics of the fungal order Sordariales.</title>
        <authorList>
            <person name="Hensen N."/>
            <person name="Bonometti L."/>
            <person name="Westerberg I."/>
            <person name="Brannstrom I.O."/>
            <person name="Guillou S."/>
            <person name="Cros-Aarteil S."/>
            <person name="Calhoun S."/>
            <person name="Haridas S."/>
            <person name="Kuo A."/>
            <person name="Mondo S."/>
            <person name="Pangilinan J."/>
            <person name="Riley R."/>
            <person name="LaButti K."/>
            <person name="Andreopoulos B."/>
            <person name="Lipzen A."/>
            <person name="Chen C."/>
            <person name="Yan M."/>
            <person name="Daum C."/>
            <person name="Ng V."/>
            <person name="Clum A."/>
            <person name="Steindorff A."/>
            <person name="Ohm R.A."/>
            <person name="Martin F."/>
            <person name="Silar P."/>
            <person name="Natvig D.O."/>
            <person name="Lalanne C."/>
            <person name="Gautier V."/>
            <person name="Ament-Velasquez S.L."/>
            <person name="Kruys A."/>
            <person name="Hutchinson M.I."/>
            <person name="Powell A.J."/>
            <person name="Barry K."/>
            <person name="Miller A.N."/>
            <person name="Grigoriev I.V."/>
            <person name="Debuchy R."/>
            <person name="Gladieux P."/>
            <person name="Hiltunen Thoren M."/>
            <person name="Johannesson H."/>
        </authorList>
    </citation>
    <scope>NUCLEOTIDE SEQUENCE</scope>
    <source>
        <strain evidence="1">CBS 508.74</strain>
    </source>
</reference>
<evidence type="ECO:0000313" key="1">
    <source>
        <dbReference type="EMBL" id="KAK4116760.1"/>
    </source>
</evidence>
<dbReference type="Proteomes" id="UP001302812">
    <property type="component" value="Unassembled WGS sequence"/>
</dbReference>
<reference evidence="1" key="2">
    <citation type="submission" date="2023-05" db="EMBL/GenBank/DDBJ databases">
        <authorList>
            <consortium name="Lawrence Berkeley National Laboratory"/>
            <person name="Steindorff A."/>
            <person name="Hensen N."/>
            <person name="Bonometti L."/>
            <person name="Westerberg I."/>
            <person name="Brannstrom I.O."/>
            <person name="Guillou S."/>
            <person name="Cros-Aarteil S."/>
            <person name="Calhoun S."/>
            <person name="Haridas S."/>
            <person name="Kuo A."/>
            <person name="Mondo S."/>
            <person name="Pangilinan J."/>
            <person name="Riley R."/>
            <person name="Labutti K."/>
            <person name="Andreopoulos B."/>
            <person name="Lipzen A."/>
            <person name="Chen C."/>
            <person name="Yanf M."/>
            <person name="Daum C."/>
            <person name="Ng V."/>
            <person name="Clum A."/>
            <person name="Ohm R."/>
            <person name="Martin F."/>
            <person name="Silar P."/>
            <person name="Natvig D."/>
            <person name="Lalanne C."/>
            <person name="Gautier V."/>
            <person name="Ament-Velasquez S.L."/>
            <person name="Kruys A."/>
            <person name="Hutchinson M.I."/>
            <person name="Powell A.J."/>
            <person name="Barry K."/>
            <person name="Miller A.N."/>
            <person name="Grigoriev I.V."/>
            <person name="Debuchy R."/>
            <person name="Gladieux P."/>
            <person name="Thoren M.H."/>
            <person name="Johannesson H."/>
        </authorList>
    </citation>
    <scope>NUCLEOTIDE SEQUENCE</scope>
    <source>
        <strain evidence="1">CBS 508.74</strain>
    </source>
</reference>
<dbReference type="GeneID" id="89933199"/>
<organism evidence="1 2">
    <name type="scientific">Canariomyces notabilis</name>
    <dbReference type="NCBI Taxonomy" id="2074819"/>
    <lineage>
        <taxon>Eukaryota</taxon>
        <taxon>Fungi</taxon>
        <taxon>Dikarya</taxon>
        <taxon>Ascomycota</taxon>
        <taxon>Pezizomycotina</taxon>
        <taxon>Sordariomycetes</taxon>
        <taxon>Sordariomycetidae</taxon>
        <taxon>Sordariales</taxon>
        <taxon>Chaetomiaceae</taxon>
        <taxon>Canariomyces</taxon>
    </lineage>
</organism>
<dbReference type="AlphaFoldDB" id="A0AAN6TLR5"/>
<accession>A0AAN6TLR5</accession>
<sequence>MIGRMLLISVPSWAVQTSLFPSPRLGIGAALGADASYILRQPAIWWVGSAQVKLIASHSINNTKLRSNPRGQEVFQDASHFGNSERSLALLVVWCRTITILVHTHTYTHTWVFV</sequence>
<dbReference type="EMBL" id="MU853333">
    <property type="protein sequence ID" value="KAK4116760.1"/>
    <property type="molecule type" value="Genomic_DNA"/>
</dbReference>